<feature type="transmembrane region" description="Helical" evidence="1">
    <location>
        <begin position="64"/>
        <end position="89"/>
    </location>
</feature>
<keyword evidence="3" id="KW-1185">Reference proteome</keyword>
<sequence length="109" mass="12535">MLLLEESVEYVLIWLGFTRSPRSFSRELDWIHNNRCLSKPLKKVCSAVRWPLFTMAGLNGTKEFSLGFAVIGKLFVGILKLISLIEFIVGFHKVKLIVWIVWLANSKLL</sequence>
<dbReference type="Proteomes" id="UP001443914">
    <property type="component" value="Unassembled WGS sequence"/>
</dbReference>
<comment type="caution">
    <text evidence="2">The sequence shown here is derived from an EMBL/GenBank/DDBJ whole genome shotgun (WGS) entry which is preliminary data.</text>
</comment>
<organism evidence="2 3">
    <name type="scientific">Saponaria officinalis</name>
    <name type="common">Common soapwort</name>
    <name type="synonym">Lychnis saponaria</name>
    <dbReference type="NCBI Taxonomy" id="3572"/>
    <lineage>
        <taxon>Eukaryota</taxon>
        <taxon>Viridiplantae</taxon>
        <taxon>Streptophyta</taxon>
        <taxon>Embryophyta</taxon>
        <taxon>Tracheophyta</taxon>
        <taxon>Spermatophyta</taxon>
        <taxon>Magnoliopsida</taxon>
        <taxon>eudicotyledons</taxon>
        <taxon>Gunneridae</taxon>
        <taxon>Pentapetalae</taxon>
        <taxon>Caryophyllales</taxon>
        <taxon>Caryophyllaceae</taxon>
        <taxon>Caryophylleae</taxon>
        <taxon>Saponaria</taxon>
    </lineage>
</organism>
<gene>
    <name evidence="2" type="ORF">RND81_12G015200</name>
</gene>
<dbReference type="EMBL" id="JBDFQZ010000012">
    <property type="protein sequence ID" value="KAK9671236.1"/>
    <property type="molecule type" value="Genomic_DNA"/>
</dbReference>
<keyword evidence="1" id="KW-1133">Transmembrane helix</keyword>
<name>A0AAW1H420_SAPOF</name>
<protein>
    <submittedName>
        <fullName evidence="2">Uncharacterized protein</fullName>
    </submittedName>
</protein>
<evidence type="ECO:0000313" key="3">
    <source>
        <dbReference type="Proteomes" id="UP001443914"/>
    </source>
</evidence>
<reference evidence="2" key="1">
    <citation type="submission" date="2024-03" db="EMBL/GenBank/DDBJ databases">
        <title>WGS assembly of Saponaria officinalis var. Norfolk2.</title>
        <authorList>
            <person name="Jenkins J."/>
            <person name="Shu S."/>
            <person name="Grimwood J."/>
            <person name="Barry K."/>
            <person name="Goodstein D."/>
            <person name="Schmutz J."/>
            <person name="Leebens-Mack J."/>
            <person name="Osbourn A."/>
        </authorList>
    </citation>
    <scope>NUCLEOTIDE SEQUENCE [LARGE SCALE GENOMIC DNA]</scope>
    <source>
        <strain evidence="2">JIC</strain>
    </source>
</reference>
<keyword evidence="1" id="KW-0812">Transmembrane</keyword>
<evidence type="ECO:0000256" key="1">
    <source>
        <dbReference type="SAM" id="Phobius"/>
    </source>
</evidence>
<keyword evidence="1" id="KW-0472">Membrane</keyword>
<accession>A0AAW1H420</accession>
<evidence type="ECO:0000313" key="2">
    <source>
        <dbReference type="EMBL" id="KAK9671236.1"/>
    </source>
</evidence>
<proteinExistence type="predicted"/>
<dbReference type="AlphaFoldDB" id="A0AAW1H420"/>